<evidence type="ECO:0008006" key="3">
    <source>
        <dbReference type="Google" id="ProtNLM"/>
    </source>
</evidence>
<name>A0A233SMG0_STRDA</name>
<dbReference type="Gene3D" id="3.30.870.10">
    <property type="entry name" value="Endonuclease Chain A"/>
    <property type="match status" value="1"/>
</dbReference>
<comment type="caution">
    <text evidence="1">The sequence shown here is derived from an EMBL/GenBank/DDBJ whole genome shotgun (WGS) entry which is preliminary data.</text>
</comment>
<dbReference type="SUPFAM" id="SSF56024">
    <property type="entry name" value="Phospholipase D/nuclease"/>
    <property type="match status" value="1"/>
</dbReference>
<keyword evidence="2" id="KW-1185">Reference proteome</keyword>
<sequence>MPTSSPTFGDDSLLALRFHNTRPGLELIQIADAALPVARITAEVLAQDSKDLPLMEEFVLRLVDHNVSNTRGIAGLLGLPENMVDRTVAVLFGSDDLKWARPTPADAGRAPGLRLTDKGHLTAQKAAAVAPVRVNQPLVYDQMLWKVAPYDRRTTIPRGQAEENGMIMLPAARSGPVNDGDITAAEITALLRENGNNKREVLQVKGISQAPARRVLPVKLLVYADADRTDVEVGIVVDGELSQAHELALIGHGGAKALGISVAPPPERPLLDPDLEKARVPLQEVTQHRAEQAAFQLGAHAPMPGPPAVQQPQADEIRAIGVFEHPDVLDDALTNARRRLLIISPWIKNAIITTDFLSKLERRVKQGVKVDIAYGYEENDTKTDPASVRKLTNLADRYRDKLSFTRLKSTHAKVLVYDDVWVTTSFNWLSFKGDPERTYRMEEGSLVRNRQIADTQYARYLELIADQRR</sequence>
<accession>A0A233SMG0</accession>
<dbReference type="AlphaFoldDB" id="A0A233SMG0"/>
<reference evidence="1 2" key="1">
    <citation type="submission" date="2016-07" db="EMBL/GenBank/DDBJ databases">
        <title>Draft genome of Streptomyces diastatochromogenes.</title>
        <authorList>
            <person name="Podduturi R."/>
            <person name="Lukassen M.B."/>
            <person name="Clausen N."/>
            <person name="Nielsen J.L."/>
            <person name="Jorgensen N.O."/>
        </authorList>
    </citation>
    <scope>NUCLEOTIDE SEQUENCE [LARGE SCALE GENOMIC DNA]</scope>
    <source>
        <strain evidence="1 2">DSM 40608</strain>
    </source>
</reference>
<evidence type="ECO:0000313" key="1">
    <source>
        <dbReference type="EMBL" id="OXY96817.1"/>
    </source>
</evidence>
<organism evidence="1 2">
    <name type="scientific">Streptomyces diastatochromogenes</name>
    <dbReference type="NCBI Taxonomy" id="42236"/>
    <lineage>
        <taxon>Bacteria</taxon>
        <taxon>Bacillati</taxon>
        <taxon>Actinomycetota</taxon>
        <taxon>Actinomycetes</taxon>
        <taxon>Kitasatosporales</taxon>
        <taxon>Streptomycetaceae</taxon>
        <taxon>Streptomyces</taxon>
    </lineage>
</organism>
<dbReference type="OrthoDB" id="6181299at2"/>
<dbReference type="EMBL" id="MCGQ01000010">
    <property type="protein sequence ID" value="OXY96817.1"/>
    <property type="molecule type" value="Genomic_DNA"/>
</dbReference>
<gene>
    <name evidence="1" type="ORF">BEK98_11455</name>
</gene>
<dbReference type="Proteomes" id="UP000215483">
    <property type="component" value="Unassembled WGS sequence"/>
</dbReference>
<proteinExistence type="predicted"/>
<protein>
    <recommendedName>
        <fullName evidence="3">Phospholipase D-like domain-containing protein</fullName>
    </recommendedName>
</protein>
<evidence type="ECO:0000313" key="2">
    <source>
        <dbReference type="Proteomes" id="UP000215483"/>
    </source>
</evidence>